<proteinExistence type="predicted"/>
<sequence>MTVTDEWDHNEVEVCDRILGQTAGLLAQRGDDQSVALLVDVRAITIVDTDELLRTQQVSPPFGLSEYDLITVKIYSRVAVLDVDDHLVERFTEEIRQRIANTLKYVAERNSRPDVTSVRVRPALPVIEGDWRTSYAQRLERPTNQARRESGAANHPVQDGLTFGSKEELRVYQALSQLQAAMPEHDAIAIAPLPGVRLRSGNTWSPDLLVLGRGSAVIVETDGPHHRNQRRYVDDRNRDLQWQRAGIPVVRLAVEDLGTDDELKRRLVEELRRHLGRQA</sequence>
<dbReference type="OrthoDB" id="570572at2"/>
<reference evidence="1 2" key="1">
    <citation type="submission" date="2019-06" db="EMBL/GenBank/DDBJ databases">
        <title>Sequencing the genomes of 1000 actinobacteria strains.</title>
        <authorList>
            <person name="Klenk H.-P."/>
        </authorList>
    </citation>
    <scope>NUCLEOTIDE SEQUENCE [LARGE SCALE GENOMIC DNA]</scope>
    <source>
        <strain evidence="1 2">DSM 43866</strain>
    </source>
</reference>
<comment type="caution">
    <text evidence="1">The sequence shown here is derived from an EMBL/GenBank/DDBJ whole genome shotgun (WGS) entry which is preliminary data.</text>
</comment>
<accession>A0A561VGG7</accession>
<dbReference type="RefSeq" id="WP_122976557.1">
    <property type="nucleotide sequence ID" value="NZ_VIWY01000007.1"/>
</dbReference>
<name>A0A561VGG7_ACTTI</name>
<organism evidence="1 2">
    <name type="scientific">Actinoplanes teichomyceticus</name>
    <dbReference type="NCBI Taxonomy" id="1867"/>
    <lineage>
        <taxon>Bacteria</taxon>
        <taxon>Bacillati</taxon>
        <taxon>Actinomycetota</taxon>
        <taxon>Actinomycetes</taxon>
        <taxon>Micromonosporales</taxon>
        <taxon>Micromonosporaceae</taxon>
        <taxon>Actinoplanes</taxon>
    </lineage>
</organism>
<keyword evidence="2" id="KW-1185">Reference proteome</keyword>
<dbReference type="EMBL" id="VIWY01000007">
    <property type="protein sequence ID" value="TWG10722.1"/>
    <property type="molecule type" value="Genomic_DNA"/>
</dbReference>
<gene>
    <name evidence="1" type="ORF">FHX34_107218</name>
</gene>
<dbReference type="AlphaFoldDB" id="A0A561VGG7"/>
<dbReference type="Proteomes" id="UP000320239">
    <property type="component" value="Unassembled WGS sequence"/>
</dbReference>
<evidence type="ECO:0000313" key="2">
    <source>
        <dbReference type="Proteomes" id="UP000320239"/>
    </source>
</evidence>
<protein>
    <recommendedName>
        <fullName evidence="3">DUF559 domain-containing protein</fullName>
    </recommendedName>
</protein>
<evidence type="ECO:0008006" key="3">
    <source>
        <dbReference type="Google" id="ProtNLM"/>
    </source>
</evidence>
<evidence type="ECO:0000313" key="1">
    <source>
        <dbReference type="EMBL" id="TWG10722.1"/>
    </source>
</evidence>